<dbReference type="SUPFAM" id="SSF53474">
    <property type="entry name" value="alpha/beta-Hydrolases"/>
    <property type="match status" value="1"/>
</dbReference>
<sequence length="281" mass="29869">MSPRVTVLLDESRRAHDGGGPRPVRIYEWRAARDSAPLVVLSHGTGGSALDLSWWAEPLCEAGFDVVGLDHHGNSHVDGYVAEAFVWWWDRPLDLSFVLDHVAPRGPVGACGFSIGGYTAAAVCGARVSAEAYRAMLTGAVEAAPTPEYPGLADEIVARYGSLPDRQEVARAWVSKAAADYRDPRVRAGFLLCPLGAPVDVDSLAAVDVPVAVSWTANDQSLPAPQNALRYARHVPGAEGGVVGSADSGHYGFVLPDQDDPKAKADVVDASVEFFTRTLAR</sequence>
<comment type="caution">
    <text evidence="2">The sequence shown here is derived from an EMBL/GenBank/DDBJ whole genome shotgun (WGS) entry which is preliminary data.</text>
</comment>
<dbReference type="InterPro" id="IPR029058">
    <property type="entry name" value="AB_hydrolase_fold"/>
</dbReference>
<feature type="domain" description="Serine aminopeptidase S33" evidence="1">
    <location>
        <begin position="37"/>
        <end position="146"/>
    </location>
</feature>
<protein>
    <submittedName>
        <fullName evidence="2">Dienelactone hydrolase</fullName>
    </submittedName>
</protein>
<keyword evidence="3" id="KW-1185">Reference proteome</keyword>
<name>A0ABU2CKR9_9MICO</name>
<gene>
    <name evidence="2" type="ORF">J2S48_001453</name>
</gene>
<dbReference type="Pfam" id="PF12146">
    <property type="entry name" value="Hydrolase_4"/>
    <property type="match status" value="1"/>
</dbReference>
<dbReference type="EMBL" id="JAVDYE010000001">
    <property type="protein sequence ID" value="MDR7381938.1"/>
    <property type="molecule type" value="Genomic_DNA"/>
</dbReference>
<evidence type="ECO:0000313" key="2">
    <source>
        <dbReference type="EMBL" id="MDR7381938.1"/>
    </source>
</evidence>
<evidence type="ECO:0000259" key="1">
    <source>
        <dbReference type="Pfam" id="PF12146"/>
    </source>
</evidence>
<dbReference type="GO" id="GO:0016787">
    <property type="term" value="F:hydrolase activity"/>
    <property type="evidence" value="ECO:0007669"/>
    <property type="project" value="UniProtKB-KW"/>
</dbReference>
<keyword evidence="2" id="KW-0378">Hydrolase</keyword>
<dbReference type="Gene3D" id="3.40.50.1820">
    <property type="entry name" value="alpha/beta hydrolase"/>
    <property type="match status" value="1"/>
</dbReference>
<dbReference type="RefSeq" id="WP_274995774.1">
    <property type="nucleotide sequence ID" value="NZ_JAJQQP010000010.1"/>
</dbReference>
<reference evidence="2 3" key="1">
    <citation type="submission" date="2023-07" db="EMBL/GenBank/DDBJ databases">
        <title>Sequencing the genomes of 1000 actinobacteria strains.</title>
        <authorList>
            <person name="Klenk H.-P."/>
        </authorList>
    </citation>
    <scope>NUCLEOTIDE SEQUENCE [LARGE SCALE GENOMIC DNA]</scope>
    <source>
        <strain evidence="2 3">DSM 45554</strain>
    </source>
</reference>
<dbReference type="InterPro" id="IPR022742">
    <property type="entry name" value="Hydrolase_4"/>
</dbReference>
<accession>A0ABU2CKR9</accession>
<proteinExistence type="predicted"/>
<evidence type="ECO:0000313" key="3">
    <source>
        <dbReference type="Proteomes" id="UP001183585"/>
    </source>
</evidence>
<organism evidence="2 3">
    <name type="scientific">Promicromonospora iranensis</name>
    <dbReference type="NCBI Taxonomy" id="1105144"/>
    <lineage>
        <taxon>Bacteria</taxon>
        <taxon>Bacillati</taxon>
        <taxon>Actinomycetota</taxon>
        <taxon>Actinomycetes</taxon>
        <taxon>Micrococcales</taxon>
        <taxon>Promicromonosporaceae</taxon>
        <taxon>Promicromonospora</taxon>
    </lineage>
</organism>
<dbReference type="Proteomes" id="UP001183585">
    <property type="component" value="Unassembled WGS sequence"/>
</dbReference>